<evidence type="ECO:0000256" key="10">
    <source>
        <dbReference type="SAM" id="Phobius"/>
    </source>
</evidence>
<evidence type="ECO:0000256" key="6">
    <source>
        <dbReference type="ARBA" id="ARBA00023136"/>
    </source>
</evidence>
<dbReference type="GO" id="GO:0005886">
    <property type="term" value="C:plasma membrane"/>
    <property type="evidence" value="ECO:0007669"/>
    <property type="project" value="TreeGrafter"/>
</dbReference>
<evidence type="ECO:0000256" key="3">
    <source>
        <dbReference type="ARBA" id="ARBA00022729"/>
    </source>
</evidence>
<comment type="caution">
    <text evidence="13">The sequence shown here is derived from an EMBL/GenBank/DDBJ whole genome shotgun (WGS) entry which is preliminary data.</text>
</comment>
<dbReference type="PANTHER" id="PTHR47118:SF1">
    <property type="entry name" value="CYTOTOXIC AND REGULATORY T-CELL MOLECULE"/>
    <property type="match status" value="1"/>
</dbReference>
<keyword evidence="2 10" id="KW-0812">Transmembrane</keyword>
<evidence type="ECO:0000256" key="8">
    <source>
        <dbReference type="ARBA" id="ARBA00023319"/>
    </source>
</evidence>
<dbReference type="Proteomes" id="UP001066276">
    <property type="component" value="Chromosome 3_2"/>
</dbReference>
<dbReference type="AlphaFoldDB" id="A0AAV7THN6"/>
<keyword evidence="4" id="KW-0677">Repeat</keyword>
<organism evidence="13 14">
    <name type="scientific">Pleurodeles waltl</name>
    <name type="common">Iberian ribbed newt</name>
    <dbReference type="NCBI Taxonomy" id="8319"/>
    <lineage>
        <taxon>Eukaryota</taxon>
        <taxon>Metazoa</taxon>
        <taxon>Chordata</taxon>
        <taxon>Craniata</taxon>
        <taxon>Vertebrata</taxon>
        <taxon>Euteleostomi</taxon>
        <taxon>Amphibia</taxon>
        <taxon>Batrachia</taxon>
        <taxon>Caudata</taxon>
        <taxon>Salamandroidea</taxon>
        <taxon>Salamandridae</taxon>
        <taxon>Pleurodelinae</taxon>
        <taxon>Pleurodeles</taxon>
    </lineage>
</organism>
<keyword evidence="14" id="KW-1185">Reference proteome</keyword>
<comment type="subcellular location">
    <subcellularLocation>
        <location evidence="1">Membrane</location>
        <topology evidence="1">Single-pass membrane protein</topology>
    </subcellularLocation>
</comment>
<dbReference type="GO" id="GO:0008037">
    <property type="term" value="P:cell recognition"/>
    <property type="evidence" value="ECO:0007669"/>
    <property type="project" value="TreeGrafter"/>
</dbReference>
<dbReference type="SMART" id="SM00409">
    <property type="entry name" value="IG"/>
    <property type="match status" value="1"/>
</dbReference>
<dbReference type="Pfam" id="PF08205">
    <property type="entry name" value="C2-set_2"/>
    <property type="match status" value="1"/>
</dbReference>
<evidence type="ECO:0000256" key="5">
    <source>
        <dbReference type="ARBA" id="ARBA00022989"/>
    </source>
</evidence>
<reference evidence="13" key="1">
    <citation type="journal article" date="2022" name="bioRxiv">
        <title>Sequencing and chromosome-scale assembly of the giantPleurodeles waltlgenome.</title>
        <authorList>
            <person name="Brown T."/>
            <person name="Elewa A."/>
            <person name="Iarovenko S."/>
            <person name="Subramanian E."/>
            <person name="Araus A.J."/>
            <person name="Petzold A."/>
            <person name="Susuki M."/>
            <person name="Suzuki K.-i.T."/>
            <person name="Hayashi T."/>
            <person name="Toyoda A."/>
            <person name="Oliveira C."/>
            <person name="Osipova E."/>
            <person name="Leigh N.D."/>
            <person name="Simon A."/>
            <person name="Yun M.H."/>
        </authorList>
    </citation>
    <scope>NUCLEOTIDE SEQUENCE</scope>
    <source>
        <strain evidence="13">20211129_DDA</strain>
        <tissue evidence="13">Liver</tissue>
    </source>
</reference>
<evidence type="ECO:0000256" key="9">
    <source>
        <dbReference type="SAM" id="MobiDB-lite"/>
    </source>
</evidence>
<feature type="signal peptide" evidence="11">
    <location>
        <begin position="1"/>
        <end position="18"/>
    </location>
</feature>
<feature type="region of interest" description="Disordered" evidence="9">
    <location>
        <begin position="376"/>
        <end position="407"/>
    </location>
</feature>
<dbReference type="InterPro" id="IPR013106">
    <property type="entry name" value="Ig_V-set"/>
</dbReference>
<protein>
    <recommendedName>
        <fullName evidence="12">Ig-like domain-containing protein</fullName>
    </recommendedName>
</protein>
<dbReference type="PANTHER" id="PTHR47118">
    <property type="entry name" value="CYTOTOXIC AND REGULATORY T-CELL MOLECULE"/>
    <property type="match status" value="1"/>
</dbReference>
<evidence type="ECO:0000259" key="12">
    <source>
        <dbReference type="PROSITE" id="PS50835"/>
    </source>
</evidence>
<keyword evidence="5 10" id="KW-1133">Transmembrane helix</keyword>
<name>A0AAV7THN6_PLEWA</name>
<dbReference type="InterPro" id="IPR053096">
    <property type="entry name" value="CRTAM"/>
</dbReference>
<dbReference type="InterPro" id="IPR007110">
    <property type="entry name" value="Ig-like_dom"/>
</dbReference>
<feature type="chain" id="PRO_5043989596" description="Ig-like domain-containing protein" evidence="11">
    <location>
        <begin position="19"/>
        <end position="447"/>
    </location>
</feature>
<dbReference type="InterPro" id="IPR036179">
    <property type="entry name" value="Ig-like_dom_sf"/>
</dbReference>
<accession>A0AAV7THN6</accession>
<evidence type="ECO:0000313" key="13">
    <source>
        <dbReference type="EMBL" id="KAJ1175292.1"/>
    </source>
</evidence>
<feature type="domain" description="Ig-like" evidence="12">
    <location>
        <begin position="125"/>
        <end position="216"/>
    </location>
</feature>
<keyword evidence="3 11" id="KW-0732">Signal</keyword>
<feature type="domain" description="Ig-like" evidence="12">
    <location>
        <begin position="17"/>
        <end position="117"/>
    </location>
</feature>
<dbReference type="Pfam" id="PF07686">
    <property type="entry name" value="V-set"/>
    <property type="match status" value="1"/>
</dbReference>
<sequence length="447" mass="50325">MALVKGLRVLCLLAVVPAHGSWQNNIAENVTVLEGHILPLRCVGSADANASLQWLNPRGFSIYFNNEKVLHNRRYELTHYSPQELTITLSNVSVEDEGIYRCLYYNNPLRTTIVNVTVLAAPSSPTLEIIRHNQQKRIVLSCTTWGSKPPPTITWRIDNSFEVYGDTTYNFERNGKKCNTTSTLTVRSYSENSVAECVIHHESLGSRILIAPFKFTDMLISYGEDGIDLSTDGSSSFFTEAENQEATEPTFINVHPTTNIQEPFLTDETEKLISYGEDGIDLSTDGSGSFLTEAERTEPASKNFTLITDVLIVREFTPSTEPGTSPTTNAPEMYQKDGRNKNGILLVILVIFLIFTLLFIVHLFIMKLRKAHQTWKKESEASDQTVESNKSRSNNEETPAQDWNVQGTNGKPEIFYVKECSEIVIENVHEMDNSQYRTLAHVPETRL</sequence>
<dbReference type="InterPro" id="IPR013162">
    <property type="entry name" value="CD80_C2-set"/>
</dbReference>
<evidence type="ECO:0000256" key="11">
    <source>
        <dbReference type="SAM" id="SignalP"/>
    </source>
</evidence>
<dbReference type="GO" id="GO:0002355">
    <property type="term" value="P:detection of tumor cell"/>
    <property type="evidence" value="ECO:0007669"/>
    <property type="project" value="TreeGrafter"/>
</dbReference>
<gene>
    <name evidence="13" type="ORF">NDU88_000580</name>
</gene>
<dbReference type="GO" id="GO:0002860">
    <property type="term" value="P:positive regulation of natural killer cell mediated cytotoxicity directed against tumor cell target"/>
    <property type="evidence" value="ECO:0007669"/>
    <property type="project" value="TreeGrafter"/>
</dbReference>
<dbReference type="SUPFAM" id="SSF48726">
    <property type="entry name" value="Immunoglobulin"/>
    <property type="match status" value="2"/>
</dbReference>
<feature type="compositionally biased region" description="Polar residues" evidence="9">
    <location>
        <begin position="396"/>
        <end position="407"/>
    </location>
</feature>
<keyword evidence="8" id="KW-0393">Immunoglobulin domain</keyword>
<evidence type="ECO:0000313" key="14">
    <source>
        <dbReference type="Proteomes" id="UP001066276"/>
    </source>
</evidence>
<keyword evidence="7" id="KW-1015">Disulfide bond</keyword>
<dbReference type="Gene3D" id="2.60.40.10">
    <property type="entry name" value="Immunoglobulins"/>
    <property type="match status" value="2"/>
</dbReference>
<evidence type="ECO:0000256" key="1">
    <source>
        <dbReference type="ARBA" id="ARBA00004167"/>
    </source>
</evidence>
<dbReference type="PROSITE" id="PS50835">
    <property type="entry name" value="IG_LIKE"/>
    <property type="match status" value="2"/>
</dbReference>
<feature type="transmembrane region" description="Helical" evidence="10">
    <location>
        <begin position="343"/>
        <end position="366"/>
    </location>
</feature>
<dbReference type="InterPro" id="IPR013783">
    <property type="entry name" value="Ig-like_fold"/>
</dbReference>
<evidence type="ECO:0000256" key="2">
    <source>
        <dbReference type="ARBA" id="ARBA00022692"/>
    </source>
</evidence>
<evidence type="ECO:0000256" key="4">
    <source>
        <dbReference type="ARBA" id="ARBA00022737"/>
    </source>
</evidence>
<dbReference type="InterPro" id="IPR003599">
    <property type="entry name" value="Ig_sub"/>
</dbReference>
<dbReference type="EMBL" id="JANPWB010000006">
    <property type="protein sequence ID" value="KAJ1175292.1"/>
    <property type="molecule type" value="Genomic_DNA"/>
</dbReference>
<proteinExistence type="predicted"/>
<keyword evidence="6 10" id="KW-0472">Membrane</keyword>
<evidence type="ECO:0000256" key="7">
    <source>
        <dbReference type="ARBA" id="ARBA00023157"/>
    </source>
</evidence>
<dbReference type="FunFam" id="2.60.40.10:FF:000013">
    <property type="entry name" value="cell adhesion molecule 1 isoform X1"/>
    <property type="match status" value="1"/>
</dbReference>
<dbReference type="GO" id="GO:0005102">
    <property type="term" value="F:signaling receptor binding"/>
    <property type="evidence" value="ECO:0007669"/>
    <property type="project" value="TreeGrafter"/>
</dbReference>